<organism evidence="4 5">
    <name type="scientific">Toxocara canis</name>
    <name type="common">Canine roundworm</name>
    <dbReference type="NCBI Taxonomy" id="6265"/>
    <lineage>
        <taxon>Eukaryota</taxon>
        <taxon>Metazoa</taxon>
        <taxon>Ecdysozoa</taxon>
        <taxon>Nematoda</taxon>
        <taxon>Chromadorea</taxon>
        <taxon>Rhabditida</taxon>
        <taxon>Spirurina</taxon>
        <taxon>Ascaridomorpha</taxon>
        <taxon>Ascaridoidea</taxon>
        <taxon>Toxocaridae</taxon>
        <taxon>Toxocara</taxon>
    </lineage>
</organism>
<dbReference type="PROSITE" id="PS50174">
    <property type="entry name" value="G_PATCH"/>
    <property type="match status" value="1"/>
</dbReference>
<dbReference type="InterPro" id="IPR051158">
    <property type="entry name" value="Metallophosphoesterase_sf"/>
</dbReference>
<dbReference type="GO" id="GO:0003676">
    <property type="term" value="F:nucleic acid binding"/>
    <property type="evidence" value="ECO:0007669"/>
    <property type="project" value="InterPro"/>
</dbReference>
<dbReference type="SUPFAM" id="SSF56300">
    <property type="entry name" value="Metallo-dependent phosphatases"/>
    <property type="match status" value="2"/>
</dbReference>
<dbReference type="InterPro" id="IPR029052">
    <property type="entry name" value="Metallo-depent_PP-like"/>
</dbReference>
<dbReference type="WBParaSite" id="TCNE_0000660701-mRNA-1">
    <property type="protein sequence ID" value="TCNE_0000660701-mRNA-1"/>
    <property type="gene ID" value="TCNE_0000660701"/>
</dbReference>
<dbReference type="InterPro" id="IPR000467">
    <property type="entry name" value="G_patch_dom"/>
</dbReference>
<feature type="transmembrane region" description="Helical" evidence="1">
    <location>
        <begin position="559"/>
        <end position="582"/>
    </location>
</feature>
<dbReference type="EMBL" id="UYWY01019521">
    <property type="protein sequence ID" value="VDM37928.1"/>
    <property type="molecule type" value="Genomic_DNA"/>
</dbReference>
<dbReference type="AlphaFoldDB" id="A0A183UDN7"/>
<keyword evidence="1" id="KW-0472">Membrane</keyword>
<dbReference type="Gene3D" id="3.60.21.10">
    <property type="match status" value="2"/>
</dbReference>
<feature type="transmembrane region" description="Helical" evidence="1">
    <location>
        <begin position="148"/>
        <end position="175"/>
    </location>
</feature>
<dbReference type="GO" id="GO:0016787">
    <property type="term" value="F:hydrolase activity"/>
    <property type="evidence" value="ECO:0007669"/>
    <property type="project" value="InterPro"/>
</dbReference>
<evidence type="ECO:0000313" key="5">
    <source>
        <dbReference type="WBParaSite" id="TCNE_0000660701-mRNA-1"/>
    </source>
</evidence>
<sequence length="1149" mass="130298">MSVWLGSRWTSWECGGVLLTVEVCLVVSRLLSRGMYHAQLVRIHDILHIELVMCLSSVLVFRRMAQSQGKTVDVLFLKISSIERCWVRLLTFCSVRRVLAWIEFLCRVLKGHSRRVRFSVRTVLLTFLLLCHVSWTLFYLYIPDESVISVICFTCLAIYLHVACFLALFYMIELVALRVRLPQYLTALMRSKDKNTAFSVVFSVLLVLIGLAVTRFSPVVRRVNVVVDDLPQSLNDFSIALLTDVHIGPTVGRERIRRIVSMTNALQPSAVAIAGDLVDGFIQCHASSALPLADLRSKYGTFYVTGNHEYYHSDVDEWLKFFAARLNMTLLRNSNVKLYSSHGDYLCMGGVDDFLTGYKFEEKLHFAHHRMDGAKALQGCEPNAPSVLLVHQPNGAERILRRIHNQRIDLILSGHTHGGQFYIFWPFAYLKNAYLYGLYRVRDSSTQIYVSPGVNYWGPPVKMINLSMAVSVCNRYTVFVVILICCCYLITNHFGASFVNEGVGYAKGNRARMVAVLKLELTMALFSMFTYLRLMSFMDANEELSLREKRLHAHSSGQAWRFAASVGIITWLLLAQMAYPLYWAGHALQSALFTVSLISVGVWNHLVVILFGLFCVSVFISLLNGRHYSGSHLALIIFQRFSTGRTLVKIFFGCAFLRSLFVEPRAQVLFSVIVGVFISVVSFLCCNMLIVKEQIFFVNDLPHEAEGIRFALVSDIHAGATVGEEQIAKVVDRVNSENVDAVFLVGDMVDSPRSDIWHRLRPLKYLRSRFGSFYVTGNHEYYYGNALDWIVQFKAFGIRVLDNRYLLLCLMLQSTSVWQKQSSLNVSGICIAGVNDYSSGRSGIEGHRFDAVRALQKCDQTAPVVVLSHNPASAKEIAFNSENLRADLILSGHTHTGQFYTIAPLAFLILPYFYGVYQISPTSQLFVSAGTLYQGPPMKMLAMSQIWVITLKAAAPRYRFSMFVCFFSRLKEAQMSILAGPRRKQRISVDPQNLQWRNDEAKFGRKMLERMGWRNGRGLGKREQGTKGNLKLNANYSGKGLGSKNSCDDTWVAHHDDFANLLALLNKKRDGTNENTLQEAKVIAEKSKKSRLRIRYKRFMRGSDLSEYTEEDKFAVLGMKRRNNVEEDVNNESLTDGVSFRFSIYHFST</sequence>
<evidence type="ECO:0000313" key="4">
    <source>
        <dbReference type="Proteomes" id="UP000050794"/>
    </source>
</evidence>
<dbReference type="Pfam" id="PF00149">
    <property type="entry name" value="Metallophos"/>
    <property type="match status" value="2"/>
</dbReference>
<dbReference type="PANTHER" id="PTHR31302">
    <property type="entry name" value="TRANSMEMBRANE PROTEIN WITH METALLOPHOSPHOESTERASE DOMAIN-RELATED"/>
    <property type="match status" value="1"/>
</dbReference>
<evidence type="ECO:0000259" key="2">
    <source>
        <dbReference type="PROSITE" id="PS50174"/>
    </source>
</evidence>
<dbReference type="CDD" id="cd07385">
    <property type="entry name" value="MPP_YkuE_C"/>
    <property type="match status" value="2"/>
</dbReference>
<proteinExistence type="predicted"/>
<feature type="transmembrane region" description="Helical" evidence="1">
    <location>
        <begin position="123"/>
        <end position="142"/>
    </location>
</feature>
<dbReference type="Proteomes" id="UP000050794">
    <property type="component" value="Unassembled WGS sequence"/>
</dbReference>
<feature type="transmembrane region" description="Helical" evidence="1">
    <location>
        <begin position="602"/>
        <end position="625"/>
    </location>
</feature>
<name>A0A183UDN7_TOXCA</name>
<protein>
    <submittedName>
        <fullName evidence="5">G-patch domain-containing protein</fullName>
    </submittedName>
</protein>
<evidence type="ECO:0000313" key="3">
    <source>
        <dbReference type="EMBL" id="VDM37928.1"/>
    </source>
</evidence>
<feature type="transmembrane region" description="Helical" evidence="1">
    <location>
        <begin position="668"/>
        <end position="691"/>
    </location>
</feature>
<gene>
    <name evidence="3" type="ORF">TCNE_LOCUS6607</name>
</gene>
<reference evidence="3 4" key="2">
    <citation type="submission" date="2018-11" db="EMBL/GenBank/DDBJ databases">
        <authorList>
            <consortium name="Pathogen Informatics"/>
        </authorList>
    </citation>
    <scope>NUCLEOTIDE SEQUENCE [LARGE SCALE GENOMIC DNA]</scope>
</reference>
<keyword evidence="1" id="KW-0812">Transmembrane</keyword>
<feature type="transmembrane region" description="Helical" evidence="1">
    <location>
        <begin position="472"/>
        <end position="491"/>
    </location>
</feature>
<keyword evidence="4" id="KW-1185">Reference proteome</keyword>
<dbReference type="Pfam" id="PF01585">
    <property type="entry name" value="G-patch"/>
    <property type="match status" value="1"/>
</dbReference>
<dbReference type="InterPro" id="IPR004843">
    <property type="entry name" value="Calcineurin-like_PHP"/>
</dbReference>
<dbReference type="SMART" id="SM00443">
    <property type="entry name" value="G_patch"/>
    <property type="match status" value="1"/>
</dbReference>
<evidence type="ECO:0000256" key="1">
    <source>
        <dbReference type="SAM" id="Phobius"/>
    </source>
</evidence>
<keyword evidence="1" id="KW-1133">Transmembrane helix</keyword>
<dbReference type="PANTHER" id="PTHR31302:SF30">
    <property type="entry name" value="CALCINEURIN-LIKE PHOSPHOESTERASE DOMAIN-CONTAINING PROTEIN"/>
    <property type="match status" value="1"/>
</dbReference>
<feature type="transmembrane region" description="Helical" evidence="1">
    <location>
        <begin position="646"/>
        <end position="662"/>
    </location>
</feature>
<feature type="transmembrane region" description="Helical" evidence="1">
    <location>
        <begin position="511"/>
        <end position="532"/>
    </location>
</feature>
<feature type="transmembrane region" description="Helical" evidence="1">
    <location>
        <begin position="196"/>
        <end position="214"/>
    </location>
</feature>
<accession>A0A183UDN7</accession>
<feature type="domain" description="G-patch" evidence="2">
    <location>
        <begin position="1000"/>
        <end position="1046"/>
    </location>
</feature>
<reference evidence="5" key="1">
    <citation type="submission" date="2016-06" db="UniProtKB">
        <authorList>
            <consortium name="WormBaseParasite"/>
        </authorList>
    </citation>
    <scope>IDENTIFICATION</scope>
</reference>